<evidence type="ECO:0000313" key="2">
    <source>
        <dbReference type="Proteomes" id="UP000774326"/>
    </source>
</evidence>
<reference evidence="1" key="1">
    <citation type="journal article" date="2021" name="Open Biol.">
        <title>Shared evolutionary footprints suggest mitochondrial oxidative damage underlies multiple complex I losses in fungi.</title>
        <authorList>
            <person name="Schikora-Tamarit M.A."/>
            <person name="Marcet-Houben M."/>
            <person name="Nosek J."/>
            <person name="Gabaldon T."/>
        </authorList>
    </citation>
    <scope>NUCLEOTIDE SEQUENCE</scope>
    <source>
        <strain evidence="1">CBS2887</strain>
    </source>
</reference>
<dbReference type="EMBL" id="JAEUBG010000298">
    <property type="protein sequence ID" value="KAH3688528.1"/>
    <property type="molecule type" value="Genomic_DNA"/>
</dbReference>
<sequence length="92" mass="10176">MSGLDSVDLSTANAVAAGTNKSTKRIVAYGIGGKLMGTKSMTDVTAEELSKDSVAEMLAKDKKIKEKYAKQKHISEQPWTLENWHKHINWLN</sequence>
<feature type="non-terminal residue" evidence="1">
    <location>
        <position position="92"/>
    </location>
</feature>
<keyword evidence="2" id="KW-1185">Reference proteome</keyword>
<accession>A0A9P8QDJ3</accession>
<reference evidence="1" key="2">
    <citation type="submission" date="2021-01" db="EMBL/GenBank/DDBJ databases">
        <authorList>
            <person name="Schikora-Tamarit M.A."/>
        </authorList>
    </citation>
    <scope>NUCLEOTIDE SEQUENCE</scope>
    <source>
        <strain evidence="1">CBS2887</strain>
    </source>
</reference>
<dbReference type="AlphaFoldDB" id="A0A9P8QDJ3"/>
<name>A0A9P8QDJ3_WICPI</name>
<proteinExistence type="predicted"/>
<comment type="caution">
    <text evidence="1">The sequence shown here is derived from an EMBL/GenBank/DDBJ whole genome shotgun (WGS) entry which is preliminary data.</text>
</comment>
<dbReference type="Proteomes" id="UP000774326">
    <property type="component" value="Unassembled WGS sequence"/>
</dbReference>
<protein>
    <submittedName>
        <fullName evidence="1">Uncharacterized protein</fullName>
    </submittedName>
</protein>
<dbReference type="OrthoDB" id="10260134at2759"/>
<evidence type="ECO:0000313" key="1">
    <source>
        <dbReference type="EMBL" id="KAH3688528.1"/>
    </source>
</evidence>
<gene>
    <name evidence="1" type="ORF">WICPIJ_000488</name>
</gene>
<organism evidence="1 2">
    <name type="scientific">Wickerhamomyces pijperi</name>
    <name type="common">Yeast</name>
    <name type="synonym">Pichia pijperi</name>
    <dbReference type="NCBI Taxonomy" id="599730"/>
    <lineage>
        <taxon>Eukaryota</taxon>
        <taxon>Fungi</taxon>
        <taxon>Dikarya</taxon>
        <taxon>Ascomycota</taxon>
        <taxon>Saccharomycotina</taxon>
        <taxon>Saccharomycetes</taxon>
        <taxon>Phaffomycetales</taxon>
        <taxon>Wickerhamomycetaceae</taxon>
        <taxon>Wickerhamomyces</taxon>
    </lineage>
</organism>